<accession>A0AAV3Z2N2</accession>
<reference evidence="1 2" key="1">
    <citation type="journal article" date="2021" name="Elife">
        <title>Chloroplast acquisition without the gene transfer in kleptoplastic sea slugs, Plakobranchus ocellatus.</title>
        <authorList>
            <person name="Maeda T."/>
            <person name="Takahashi S."/>
            <person name="Yoshida T."/>
            <person name="Shimamura S."/>
            <person name="Takaki Y."/>
            <person name="Nagai Y."/>
            <person name="Toyoda A."/>
            <person name="Suzuki Y."/>
            <person name="Arimoto A."/>
            <person name="Ishii H."/>
            <person name="Satoh N."/>
            <person name="Nishiyama T."/>
            <person name="Hasebe M."/>
            <person name="Maruyama T."/>
            <person name="Minagawa J."/>
            <person name="Obokata J."/>
            <person name="Shigenobu S."/>
        </authorList>
    </citation>
    <scope>NUCLEOTIDE SEQUENCE [LARGE SCALE GENOMIC DNA]</scope>
</reference>
<evidence type="ECO:0000313" key="2">
    <source>
        <dbReference type="Proteomes" id="UP000735302"/>
    </source>
</evidence>
<comment type="caution">
    <text evidence="1">The sequence shown here is derived from an EMBL/GenBank/DDBJ whole genome shotgun (WGS) entry which is preliminary data.</text>
</comment>
<evidence type="ECO:0000313" key="1">
    <source>
        <dbReference type="EMBL" id="GFN89414.1"/>
    </source>
</evidence>
<protein>
    <submittedName>
        <fullName evidence="1">Uncharacterized protein</fullName>
    </submittedName>
</protein>
<organism evidence="1 2">
    <name type="scientific">Plakobranchus ocellatus</name>
    <dbReference type="NCBI Taxonomy" id="259542"/>
    <lineage>
        <taxon>Eukaryota</taxon>
        <taxon>Metazoa</taxon>
        <taxon>Spiralia</taxon>
        <taxon>Lophotrochozoa</taxon>
        <taxon>Mollusca</taxon>
        <taxon>Gastropoda</taxon>
        <taxon>Heterobranchia</taxon>
        <taxon>Euthyneura</taxon>
        <taxon>Panpulmonata</taxon>
        <taxon>Sacoglossa</taxon>
        <taxon>Placobranchoidea</taxon>
        <taxon>Plakobranchidae</taxon>
        <taxon>Plakobranchus</taxon>
    </lineage>
</organism>
<keyword evidence="2" id="KW-1185">Reference proteome</keyword>
<dbReference type="EMBL" id="BLXT01001932">
    <property type="protein sequence ID" value="GFN89414.1"/>
    <property type="molecule type" value="Genomic_DNA"/>
</dbReference>
<proteinExistence type="predicted"/>
<name>A0AAV3Z2N2_9GAST</name>
<dbReference type="Proteomes" id="UP000735302">
    <property type="component" value="Unassembled WGS sequence"/>
</dbReference>
<dbReference type="AlphaFoldDB" id="A0AAV3Z2N2"/>
<sequence>MRIFGQPTSAGFGVGGVVVGASNLPFKSCLVTVCPSARVVASSSITNSSLPWIEPPAAKITTLAFTLEAKENPEYAKKGKKTY</sequence>
<gene>
    <name evidence="1" type="ORF">PoB_001592000</name>
</gene>